<evidence type="ECO:0000256" key="1">
    <source>
        <dbReference type="SAM" id="MobiDB-lite"/>
    </source>
</evidence>
<dbReference type="EMBL" id="CP138896">
    <property type="protein sequence ID" value="WPK25655.1"/>
    <property type="molecule type" value="Genomic_DNA"/>
</dbReference>
<sequence length="308" mass="35303">MDPAPYGGFMTRTVDEENEQKQKLELQRVPVVFNGKDEVLRPEAVHVKGVDALATSDIKSYVDYYLNYKQEGEDFVPIEDRVKFRVQWIDDNNVNLVFNTHEDALAATKALSEEPLEIDIDIDTDAGASVQNGDGMEGVDGADSTEVPKPSTLTPEYIAQLLVERQAKSYLNSLALKRYVNAQRHANSEDLFESKKLEKETVEVEKKEEEGSSVVLFIRQAVESDRKVENAAAYSRYYLLHGEPDRTRKPRRGRRDETRGTSRPQVEDEGDLFLDKLATYEERKARADREEDLFADRMREHSPSRKRR</sequence>
<dbReference type="GO" id="GO:0003729">
    <property type="term" value="F:mRNA binding"/>
    <property type="evidence" value="ECO:0007669"/>
    <property type="project" value="InterPro"/>
</dbReference>
<protein>
    <submittedName>
        <fullName evidence="2">Uncharacterized protein</fullName>
    </submittedName>
</protein>
<accession>A0AAX4HAU8</accession>
<dbReference type="InterPro" id="IPR019416">
    <property type="entry name" value="NCBP3"/>
</dbReference>
<dbReference type="PANTHER" id="PTHR16291:SF0">
    <property type="entry name" value="NUCLEAR CAP-BINDING PROTEIN SUBUNIT 3"/>
    <property type="match status" value="1"/>
</dbReference>
<proteinExistence type="predicted"/>
<gene>
    <name evidence="2" type="ORF">PUMCH_002980</name>
</gene>
<name>A0AAX4HAU8_9ASCO</name>
<evidence type="ECO:0000313" key="2">
    <source>
        <dbReference type="EMBL" id="WPK25655.1"/>
    </source>
</evidence>
<dbReference type="PANTHER" id="PTHR16291">
    <property type="entry name" value="NUCLEAR CAP-BINDING PROTEIN SUBUNIT 3"/>
    <property type="match status" value="1"/>
</dbReference>
<keyword evidence="3" id="KW-1185">Reference proteome</keyword>
<feature type="region of interest" description="Disordered" evidence="1">
    <location>
        <begin position="285"/>
        <end position="308"/>
    </location>
</feature>
<dbReference type="AlphaFoldDB" id="A0AAX4HAU8"/>
<dbReference type="RefSeq" id="XP_062878037.1">
    <property type="nucleotide sequence ID" value="XM_063021967.1"/>
</dbReference>
<organism evidence="2 3">
    <name type="scientific">Australozyma saopauloensis</name>
    <dbReference type="NCBI Taxonomy" id="291208"/>
    <lineage>
        <taxon>Eukaryota</taxon>
        <taxon>Fungi</taxon>
        <taxon>Dikarya</taxon>
        <taxon>Ascomycota</taxon>
        <taxon>Saccharomycotina</taxon>
        <taxon>Pichiomycetes</taxon>
        <taxon>Metschnikowiaceae</taxon>
        <taxon>Australozyma</taxon>
    </lineage>
</organism>
<dbReference type="GeneID" id="88174044"/>
<evidence type="ECO:0000313" key="3">
    <source>
        <dbReference type="Proteomes" id="UP001338582"/>
    </source>
</evidence>
<dbReference type="Pfam" id="PF10309">
    <property type="entry name" value="NCBP3"/>
    <property type="match status" value="1"/>
</dbReference>
<feature type="region of interest" description="Disordered" evidence="1">
    <location>
        <begin position="244"/>
        <end position="273"/>
    </location>
</feature>
<dbReference type="KEGG" id="asau:88174044"/>
<dbReference type="Proteomes" id="UP001338582">
    <property type="component" value="Chromosome 3"/>
</dbReference>
<dbReference type="GO" id="GO:0000340">
    <property type="term" value="F:RNA 7-methylguanosine cap binding"/>
    <property type="evidence" value="ECO:0007669"/>
    <property type="project" value="InterPro"/>
</dbReference>
<reference evidence="2 3" key="1">
    <citation type="submission" date="2023-10" db="EMBL/GenBank/DDBJ databases">
        <title>Draft Genome Sequence of Candida saopaulonensis from a very Premature Infant with Sepsis.</title>
        <authorList>
            <person name="Ning Y."/>
            <person name="Dai R."/>
            <person name="Xiao M."/>
            <person name="Xu Y."/>
            <person name="Yan Q."/>
            <person name="Zhang L."/>
        </authorList>
    </citation>
    <scope>NUCLEOTIDE SEQUENCE [LARGE SCALE GENOMIC DNA]</scope>
    <source>
        <strain evidence="2 3">19XY460</strain>
    </source>
</reference>
<dbReference type="GO" id="GO:0005634">
    <property type="term" value="C:nucleus"/>
    <property type="evidence" value="ECO:0007669"/>
    <property type="project" value="TreeGrafter"/>
</dbReference>